<organism evidence="7 8">
    <name type="scientific">Cyclopterus lumpus</name>
    <name type="common">Lumpsucker</name>
    <dbReference type="NCBI Taxonomy" id="8103"/>
    <lineage>
        <taxon>Eukaryota</taxon>
        <taxon>Metazoa</taxon>
        <taxon>Chordata</taxon>
        <taxon>Craniata</taxon>
        <taxon>Vertebrata</taxon>
        <taxon>Euteleostomi</taxon>
        <taxon>Actinopterygii</taxon>
        <taxon>Neopterygii</taxon>
        <taxon>Teleostei</taxon>
        <taxon>Neoteleostei</taxon>
        <taxon>Acanthomorphata</taxon>
        <taxon>Eupercaria</taxon>
        <taxon>Perciformes</taxon>
        <taxon>Cottioidei</taxon>
        <taxon>Cottales</taxon>
        <taxon>Cyclopteridae</taxon>
        <taxon>Cyclopterus</taxon>
    </lineage>
</organism>
<dbReference type="GO" id="GO:0008017">
    <property type="term" value="F:microtubule binding"/>
    <property type="evidence" value="ECO:0007669"/>
    <property type="project" value="TreeGrafter"/>
</dbReference>
<evidence type="ECO:0000256" key="4">
    <source>
        <dbReference type="ARBA" id="ARBA00023242"/>
    </source>
</evidence>
<dbReference type="Ensembl" id="ENSCLMT00005001873.1">
    <property type="protein sequence ID" value="ENSCLMP00005001777.1"/>
    <property type="gene ID" value="ENSCLMG00005000932.1"/>
</dbReference>
<feature type="region of interest" description="Disordered" evidence="6">
    <location>
        <begin position="1149"/>
        <end position="1193"/>
    </location>
</feature>
<feature type="compositionally biased region" description="Polar residues" evidence="6">
    <location>
        <begin position="635"/>
        <end position="650"/>
    </location>
</feature>
<evidence type="ECO:0000256" key="5">
    <source>
        <dbReference type="SAM" id="Coils"/>
    </source>
</evidence>
<name>A0A8C2WFD7_CYCLU</name>
<evidence type="ECO:0000256" key="6">
    <source>
        <dbReference type="SAM" id="MobiDB-lite"/>
    </source>
</evidence>
<feature type="compositionally biased region" description="Low complexity" evidence="6">
    <location>
        <begin position="761"/>
        <end position="774"/>
    </location>
</feature>
<dbReference type="GO" id="GO:0005737">
    <property type="term" value="C:cytoplasm"/>
    <property type="evidence" value="ECO:0007669"/>
    <property type="project" value="TreeGrafter"/>
</dbReference>
<feature type="compositionally biased region" description="Polar residues" evidence="6">
    <location>
        <begin position="89"/>
        <end position="107"/>
    </location>
</feature>
<evidence type="ECO:0000313" key="8">
    <source>
        <dbReference type="Proteomes" id="UP000694565"/>
    </source>
</evidence>
<dbReference type="PANTHER" id="PTHR24200:SF7">
    <property type="entry name" value="MICROTUBULE-ASSOCIATED TUMOR SUPPRESSOR 1"/>
    <property type="match status" value="1"/>
</dbReference>
<dbReference type="InterPro" id="IPR051293">
    <property type="entry name" value="MTUS1/CCDC69"/>
</dbReference>
<comment type="subcellular location">
    <subcellularLocation>
        <location evidence="1">Nucleus</location>
    </subcellularLocation>
</comment>
<keyword evidence="8" id="KW-1185">Reference proteome</keyword>
<dbReference type="PANTHER" id="PTHR24200">
    <property type="entry name" value="TOUCAN, ISOFORM A"/>
    <property type="match status" value="1"/>
</dbReference>
<feature type="region of interest" description="Disordered" evidence="6">
    <location>
        <begin position="75"/>
        <end position="107"/>
    </location>
</feature>
<feature type="compositionally biased region" description="Low complexity" evidence="6">
    <location>
        <begin position="691"/>
        <end position="704"/>
    </location>
</feature>
<feature type="compositionally biased region" description="Low complexity" evidence="6">
    <location>
        <begin position="1156"/>
        <end position="1175"/>
    </location>
</feature>
<feature type="compositionally biased region" description="Polar residues" evidence="6">
    <location>
        <begin position="797"/>
        <end position="811"/>
    </location>
</feature>
<keyword evidence="3 5" id="KW-0175">Coiled coil</keyword>
<feature type="coiled-coil region" evidence="5">
    <location>
        <begin position="852"/>
        <end position="914"/>
    </location>
</feature>
<dbReference type="GO" id="GO:0005634">
    <property type="term" value="C:nucleus"/>
    <property type="evidence" value="ECO:0007669"/>
    <property type="project" value="UniProtKB-SubCell"/>
</dbReference>
<accession>A0A8C2WFD7</accession>
<dbReference type="GeneTree" id="ENSGT00950000183026"/>
<evidence type="ECO:0000313" key="7">
    <source>
        <dbReference type="Ensembl" id="ENSCLMP00005001777.1"/>
    </source>
</evidence>
<feature type="region of interest" description="Disordered" evidence="6">
    <location>
        <begin position="603"/>
        <end position="734"/>
    </location>
</feature>
<comment type="similarity">
    <text evidence="2">Belongs to the MTUS1 family.</text>
</comment>
<evidence type="ECO:0000256" key="3">
    <source>
        <dbReference type="ARBA" id="ARBA00023054"/>
    </source>
</evidence>
<feature type="region of interest" description="Disordered" evidence="6">
    <location>
        <begin position="754"/>
        <end position="828"/>
    </location>
</feature>
<evidence type="ECO:0000256" key="2">
    <source>
        <dbReference type="ARBA" id="ARBA00007585"/>
    </source>
</evidence>
<dbReference type="Proteomes" id="UP000694565">
    <property type="component" value="Unplaced"/>
</dbReference>
<reference evidence="7" key="1">
    <citation type="submission" date="2025-08" db="UniProtKB">
        <authorList>
            <consortium name="Ensembl"/>
        </authorList>
    </citation>
    <scope>IDENTIFICATION</scope>
</reference>
<evidence type="ECO:0000256" key="1">
    <source>
        <dbReference type="ARBA" id="ARBA00004123"/>
    </source>
</evidence>
<protein>
    <recommendedName>
        <fullName evidence="9">Microtubule associated tumor suppressor 1</fullName>
    </recommendedName>
</protein>
<keyword evidence="4" id="KW-0539">Nucleus</keyword>
<proteinExistence type="inferred from homology"/>
<reference evidence="7" key="2">
    <citation type="submission" date="2025-09" db="UniProtKB">
        <authorList>
            <consortium name="Ensembl"/>
        </authorList>
    </citation>
    <scope>IDENTIFICATION</scope>
</reference>
<evidence type="ECO:0008006" key="9">
    <source>
        <dbReference type="Google" id="ProtNLM"/>
    </source>
</evidence>
<sequence>MLECCLSDGSFVHDSYNTTLPQDNELCGVSLNLNQTFITTPVASSVHFWNQNLSLMSHHEMGLGAYQSFSKDTENGSSSAVLSPDSAARESQLSSAQTSRRGSTENDCCSLSSTEMVIRSNSFCQGDQSFLVSSLEDSYVSVAAGHPAFPAESNLLSTTLPDVLEKSTEGVTEESIDYPCLGMTFTQADLPSEENYMAASNSLVALPSENEGDLFMTFHCESSPAGCGKEALFTCVETELSPRFPGAFTPEQCQTFLSTLPAKEHTDMDIHTSTPVQNIGNKMPILPSFSESPCTGNAGSAGLHPVKQQTANCLVAGLTPSASKVKKMEIKKFPRLNFSSVKSKVLTRSVHKRSGLSLVSLHKVNNKLTEAQSGAPIMSSPANFRSSAAVIATTTKMVNDAPKRMNIEAANLGVTIIQSGICAVAGQGKSRATPLYQHPAANKHASTVQCSSASSEVDLAASSQVADAAVLHSGKKTLCFSSSEKKPKSCQTDPKPTPKKCVLNKIEVRSGSALGHDKPPMLKMRLRCSSDSLSLSSRQPREKRTTLKLSNSFTIPKADSHLGQTKLGNLNCSSLNKQAVQTEATNTPAEISPREVKRISLVAQSSKSATAGASSEESRSRFRGLTSRLSKAVGTPQSKLKSTTGSQMVQATGEPSLGIASTASIKPQLHRSRPPHTPTRPSLMGPPPTPTSRLPRRTPGPSGTLAEASVHTELSEGAGSTQVSGGPPHKPSPFKTVLKARLITTPRKTTGLTLATACKPAASSSKGTSNSTASPLKRTASARLARLSGPVDKGQPKASSRQQVPQPNQRSGPPDVVPASVAEGGRKDQSVQQLGGLLTASNRRLQAVAIVLQRTLAERDEATRQGRELSQELASLRGELVCSEHSSERLEKEKDELRVSLQDALHKLQEQHQNDLVELELRLQAFYQAEWDKVHLTCQEETDKCKTLMQQQVEELKANHEAMKLELESSQAEQLLSVKQQYDMSLGEVSEVHNQELQSLEKTLKETEAALSGRIEELTVENNGLIEKLTAVENRRKQLAEKNQKDSHTLYLEQELESLKVVLDIKNKQLHQQEKKMMEIDMLTEKNVKLDEGHKKVRQENEDLQARMERHYALSRQLSTEQAVLQESLQKESKVNKRLSMENEELMWKLHNGDLSSPRKVSPTSPSPSPSRSFSLDAPRSSGLFSSPPVSPR</sequence>
<dbReference type="AlphaFoldDB" id="A0A8C2WFD7"/>
<feature type="coiled-coil region" evidence="5">
    <location>
        <begin position="946"/>
        <end position="1114"/>
    </location>
</feature>
<feature type="compositionally biased region" description="Polar residues" evidence="6">
    <location>
        <begin position="603"/>
        <end position="615"/>
    </location>
</feature>